<dbReference type="AlphaFoldDB" id="A0AAV5HKY6"/>
<protein>
    <submittedName>
        <fullName evidence="3">Uncharacterized protein</fullName>
    </submittedName>
</protein>
<proteinExistence type="predicted"/>
<evidence type="ECO:0000313" key="4">
    <source>
        <dbReference type="Proteomes" id="UP001054252"/>
    </source>
</evidence>
<keyword evidence="1" id="KW-0040">ANK repeat</keyword>
<sequence>MASSSSSSSSSSLGNTVMQKQLLDAASSGDLLLLKKLVNELEVKGGLAETIASIRNNGGSTTLHVAAVAGKTHVCKFLVEEVKLDVDLKNDISDENPLHSACFNDHYLTAEYLVENCANLNAMAVHWRKRTPLHCAAERGSKRLIKLLVSKGADLNAVAEFGTPLLVAALRSNKDCIDILLDNHVDPNVIDHDLFSPLTASIGAQSIECVKLLLGAGADPNISCLLGMTPLGFAASRGSTEIIQCLLNAGADPNVTDNLSGVKPVEEAAFKHNHEAVMILLPLTSPIPTISDWSYAGILRHACSKEAIELRRQHCKKDMLFSKSKAEEHFNMKDYLGAFYWYSKVHVADPYDVDVLSNRSLCGIECGYGEAALEDALICIMLRPDWPKAHYCAGVAFITLGDFEKAADAFYDAWKLDLEDKDLERAFCFAMEMNAKHDTMHSSELENCLANVRITP</sequence>
<dbReference type="Pfam" id="PF12796">
    <property type="entry name" value="Ank_2"/>
    <property type="match status" value="3"/>
</dbReference>
<reference evidence="3 4" key="1">
    <citation type="journal article" date="2021" name="Commun. Biol.">
        <title>The genome of Shorea leprosula (Dipterocarpaceae) highlights the ecological relevance of drought in aseasonal tropical rainforests.</title>
        <authorList>
            <person name="Ng K.K.S."/>
            <person name="Kobayashi M.J."/>
            <person name="Fawcett J.A."/>
            <person name="Hatakeyama M."/>
            <person name="Paape T."/>
            <person name="Ng C.H."/>
            <person name="Ang C.C."/>
            <person name="Tnah L.H."/>
            <person name="Lee C.T."/>
            <person name="Nishiyama T."/>
            <person name="Sese J."/>
            <person name="O'Brien M.J."/>
            <person name="Copetti D."/>
            <person name="Mohd Noor M.I."/>
            <person name="Ong R.C."/>
            <person name="Putra M."/>
            <person name="Sireger I.Z."/>
            <person name="Indrioko S."/>
            <person name="Kosugi Y."/>
            <person name="Izuno A."/>
            <person name="Isagi Y."/>
            <person name="Lee S.L."/>
            <person name="Shimizu K.K."/>
        </authorList>
    </citation>
    <scope>NUCLEOTIDE SEQUENCE [LARGE SCALE GENOMIC DNA]</scope>
    <source>
        <strain evidence="3">214</strain>
    </source>
</reference>
<organism evidence="3 4">
    <name type="scientific">Rubroshorea leprosula</name>
    <dbReference type="NCBI Taxonomy" id="152421"/>
    <lineage>
        <taxon>Eukaryota</taxon>
        <taxon>Viridiplantae</taxon>
        <taxon>Streptophyta</taxon>
        <taxon>Embryophyta</taxon>
        <taxon>Tracheophyta</taxon>
        <taxon>Spermatophyta</taxon>
        <taxon>Magnoliopsida</taxon>
        <taxon>eudicotyledons</taxon>
        <taxon>Gunneridae</taxon>
        <taxon>Pentapetalae</taxon>
        <taxon>rosids</taxon>
        <taxon>malvids</taxon>
        <taxon>Malvales</taxon>
        <taxon>Dipterocarpaceae</taxon>
        <taxon>Rubroshorea</taxon>
    </lineage>
</organism>
<feature type="repeat" description="TPR" evidence="2">
    <location>
        <begin position="387"/>
        <end position="420"/>
    </location>
</feature>
<dbReference type="Gene3D" id="1.25.40.10">
    <property type="entry name" value="Tetratricopeptide repeat domain"/>
    <property type="match status" value="1"/>
</dbReference>
<dbReference type="InterPro" id="IPR036770">
    <property type="entry name" value="Ankyrin_rpt-contain_sf"/>
</dbReference>
<gene>
    <name evidence="3" type="ORF">SLEP1_g956</name>
</gene>
<dbReference type="SUPFAM" id="SSF48452">
    <property type="entry name" value="TPR-like"/>
    <property type="match status" value="1"/>
</dbReference>
<dbReference type="PANTHER" id="PTHR46224:SF67">
    <property type="entry name" value="HSP70-HSP90 ORGANIZING PROTEIN 3-LIKE"/>
    <property type="match status" value="1"/>
</dbReference>
<feature type="repeat" description="ANK" evidence="1">
    <location>
        <begin position="160"/>
        <end position="192"/>
    </location>
</feature>
<dbReference type="InterPro" id="IPR051616">
    <property type="entry name" value="Cul2-RING_E3_ligase_SR"/>
</dbReference>
<dbReference type="InterPro" id="IPR002110">
    <property type="entry name" value="Ankyrin_rpt"/>
</dbReference>
<dbReference type="EMBL" id="BPVZ01000001">
    <property type="protein sequence ID" value="GKU86428.1"/>
    <property type="molecule type" value="Genomic_DNA"/>
</dbReference>
<dbReference type="PRINTS" id="PR01415">
    <property type="entry name" value="ANKYRIN"/>
</dbReference>
<name>A0AAV5HKY6_9ROSI</name>
<dbReference type="Gene3D" id="1.25.40.20">
    <property type="entry name" value="Ankyrin repeat-containing domain"/>
    <property type="match status" value="2"/>
</dbReference>
<keyword evidence="4" id="KW-1185">Reference proteome</keyword>
<dbReference type="InterPro" id="IPR019734">
    <property type="entry name" value="TPR_rpt"/>
</dbReference>
<feature type="repeat" description="ANK" evidence="1">
    <location>
        <begin position="226"/>
        <end position="258"/>
    </location>
</feature>
<comment type="caution">
    <text evidence="3">The sequence shown here is derived from an EMBL/GenBank/DDBJ whole genome shotgun (WGS) entry which is preliminary data.</text>
</comment>
<accession>A0AAV5HKY6</accession>
<evidence type="ECO:0000256" key="2">
    <source>
        <dbReference type="PROSITE-ProRule" id="PRU00339"/>
    </source>
</evidence>
<dbReference type="Proteomes" id="UP001054252">
    <property type="component" value="Unassembled WGS sequence"/>
</dbReference>
<dbReference type="PROSITE" id="PS50088">
    <property type="entry name" value="ANK_REPEAT"/>
    <property type="match status" value="3"/>
</dbReference>
<dbReference type="PROSITE" id="PS50005">
    <property type="entry name" value="TPR"/>
    <property type="match status" value="1"/>
</dbReference>
<dbReference type="InterPro" id="IPR011990">
    <property type="entry name" value="TPR-like_helical_dom_sf"/>
</dbReference>
<feature type="repeat" description="ANK" evidence="1">
    <location>
        <begin position="128"/>
        <end position="160"/>
    </location>
</feature>
<dbReference type="PROSITE" id="PS50297">
    <property type="entry name" value="ANK_REP_REGION"/>
    <property type="match status" value="2"/>
</dbReference>
<evidence type="ECO:0000256" key="1">
    <source>
        <dbReference type="PROSITE-ProRule" id="PRU00023"/>
    </source>
</evidence>
<dbReference type="SMART" id="SM00248">
    <property type="entry name" value="ANK"/>
    <property type="match status" value="6"/>
</dbReference>
<evidence type="ECO:0000313" key="3">
    <source>
        <dbReference type="EMBL" id="GKU86428.1"/>
    </source>
</evidence>
<dbReference type="SUPFAM" id="SSF48403">
    <property type="entry name" value="Ankyrin repeat"/>
    <property type="match status" value="1"/>
</dbReference>
<dbReference type="PANTHER" id="PTHR46224">
    <property type="entry name" value="ANKYRIN REPEAT FAMILY PROTEIN"/>
    <property type="match status" value="1"/>
</dbReference>
<keyword evidence="2" id="KW-0802">TPR repeat</keyword>